<organism evidence="2 3">
    <name type="scientific">Dibothriocephalus latus</name>
    <name type="common">Fish tapeworm</name>
    <name type="synonym">Diphyllobothrium latum</name>
    <dbReference type="NCBI Taxonomy" id="60516"/>
    <lineage>
        <taxon>Eukaryota</taxon>
        <taxon>Metazoa</taxon>
        <taxon>Spiralia</taxon>
        <taxon>Lophotrochozoa</taxon>
        <taxon>Platyhelminthes</taxon>
        <taxon>Cestoda</taxon>
        <taxon>Eucestoda</taxon>
        <taxon>Diphyllobothriidea</taxon>
        <taxon>Diphyllobothriidae</taxon>
        <taxon>Dibothriocephalus</taxon>
    </lineage>
</organism>
<gene>
    <name evidence="2" type="ORF">DILT_LOCUS11790</name>
</gene>
<evidence type="ECO:0000313" key="2">
    <source>
        <dbReference type="EMBL" id="VDN15959.1"/>
    </source>
</evidence>
<sequence length="526" mass="56744">MTSISPSDSLNVGPLSKFQQQLTSPQLHSSVYEFQEVEDNCNAKRRGYQKPKHRWMAKDHYMTVSSPGRKFPSESPLFRRELIGATEAQLASSRNLDHQSVPHTFGSLTPARNFYSACSPSTSSSAPGTVVMPSSLTNTSSSPSNHTPPHSRVESGVILNGTHCTSPTVESYASLAPPVSGDTTCPYKADFTTPPTLPADRVPQKLSKTRVRAAAPKSKTTKKRVKKEKVRVIPLTGPKLGLAGSAMNEKASVPSKNAIPSSSSLHVDTASVDKSLNPVIADPSLAPGFIAKVDWLACEQCSYLSCSKLFPFLEFYSKLYNPRTRVKGYTDAVKMAKSILNSTNDENAAVDRASRSSQDELSATPLQVPVAPPATVVNQSFDFAQHPHNQRLPCNGDSHEVPDFVNSNPLDLSLNFRLSSAHFNSKGSEPADNQLSPHLLNLSNNAAEPYQDAPLPDLGNNVWTPLPQLDIAGFGDIISHVPTFSEDEDDAESSNFAVQALNPVARGCSGPPGKREGTSGEPRKDK</sequence>
<dbReference type="AlphaFoldDB" id="A0A3P7P6H2"/>
<evidence type="ECO:0000256" key="1">
    <source>
        <dbReference type="SAM" id="MobiDB-lite"/>
    </source>
</evidence>
<name>A0A3P7P6H2_DIBLA</name>
<reference evidence="2 3" key="1">
    <citation type="submission" date="2018-11" db="EMBL/GenBank/DDBJ databases">
        <authorList>
            <consortium name="Pathogen Informatics"/>
        </authorList>
    </citation>
    <scope>NUCLEOTIDE SEQUENCE [LARGE SCALE GENOMIC DNA]</scope>
</reference>
<feature type="region of interest" description="Disordered" evidence="1">
    <location>
        <begin position="502"/>
        <end position="526"/>
    </location>
</feature>
<feature type="compositionally biased region" description="Low complexity" evidence="1">
    <location>
        <begin position="119"/>
        <end position="150"/>
    </location>
</feature>
<feature type="region of interest" description="Disordered" evidence="1">
    <location>
        <begin position="119"/>
        <end position="154"/>
    </location>
</feature>
<protein>
    <submittedName>
        <fullName evidence="2">Uncharacterized protein</fullName>
    </submittedName>
</protein>
<feature type="region of interest" description="Disordered" evidence="1">
    <location>
        <begin position="195"/>
        <end position="226"/>
    </location>
</feature>
<dbReference type="EMBL" id="UYRU01064217">
    <property type="protein sequence ID" value="VDN15959.1"/>
    <property type="molecule type" value="Genomic_DNA"/>
</dbReference>
<dbReference type="Proteomes" id="UP000281553">
    <property type="component" value="Unassembled WGS sequence"/>
</dbReference>
<proteinExistence type="predicted"/>
<accession>A0A3P7P6H2</accession>
<feature type="compositionally biased region" description="Basic and acidic residues" evidence="1">
    <location>
        <begin position="513"/>
        <end position="526"/>
    </location>
</feature>
<keyword evidence="3" id="KW-1185">Reference proteome</keyword>
<dbReference type="OrthoDB" id="5964980at2759"/>
<evidence type="ECO:0000313" key="3">
    <source>
        <dbReference type="Proteomes" id="UP000281553"/>
    </source>
</evidence>